<keyword evidence="10" id="KW-1133">Transmembrane helix</keyword>
<feature type="non-terminal residue" evidence="12">
    <location>
        <position position="1"/>
    </location>
</feature>
<dbReference type="CDD" id="cd00190">
    <property type="entry name" value="Tryp_SPc"/>
    <property type="match status" value="1"/>
</dbReference>
<dbReference type="InterPro" id="IPR018114">
    <property type="entry name" value="TRYPSIN_HIS"/>
</dbReference>
<evidence type="ECO:0000256" key="3">
    <source>
        <dbReference type="ARBA" id="ARBA00022525"/>
    </source>
</evidence>
<keyword evidence="5 9" id="KW-0378">Hydrolase</keyword>
<comment type="similarity">
    <text evidence="2">Belongs to the peptidase S1 family.</text>
</comment>
<keyword evidence="10" id="KW-0472">Membrane</keyword>
<dbReference type="PANTHER" id="PTHR24276">
    <property type="entry name" value="POLYSERASE-RELATED"/>
    <property type="match status" value="1"/>
</dbReference>
<keyword evidence="6 9" id="KW-0720">Serine protease</keyword>
<evidence type="ECO:0000256" key="10">
    <source>
        <dbReference type="SAM" id="Phobius"/>
    </source>
</evidence>
<reference evidence="12" key="1">
    <citation type="submission" date="2014-11" db="EMBL/GenBank/DDBJ databases">
        <authorList>
            <person name="Geib S."/>
        </authorList>
    </citation>
    <scope>NUCLEOTIDE SEQUENCE</scope>
</reference>
<comment type="subcellular location">
    <subcellularLocation>
        <location evidence="1">Secreted</location>
    </subcellularLocation>
</comment>
<evidence type="ECO:0000256" key="7">
    <source>
        <dbReference type="ARBA" id="ARBA00023145"/>
    </source>
</evidence>
<evidence type="ECO:0000256" key="6">
    <source>
        <dbReference type="ARBA" id="ARBA00022825"/>
    </source>
</evidence>
<sequence>HLLNIFKVFAFNHINVKNSVVEIMSLSFLLIAIFTLLNINQIDGQNTLNFDTQSGLDTWNADSLLSMKIIGGTKAKFASTPYQVSVRLNGYHFCGGSIIANDVVLTAAHCIFKDQLNNYQVQYGVDNVGKTANIVKIAKITTHEKFNKDTIDYDVAVIKLTAPIRLGVWAKIIPLAKANPPAGANAVVVGWGQTDENGPTVQQLQSINVKIVAPKVCSQKYKKIDKITDRMICAGVSGGGKGTCGGDSGGPLAVNGQQVGIVSWGVGCAHPDFPGVYSSVAKLRSWITAHMK</sequence>
<name>A0A0A1WS53_ZEUCU</name>
<proteinExistence type="inferred from homology"/>
<dbReference type="FunFam" id="2.40.10.10:FF:000047">
    <property type="entry name" value="Trypsin eta"/>
    <property type="match status" value="1"/>
</dbReference>
<evidence type="ECO:0000256" key="8">
    <source>
        <dbReference type="ARBA" id="ARBA00023157"/>
    </source>
</evidence>
<keyword evidence="3" id="KW-0964">Secreted</keyword>
<dbReference type="GO" id="GO:0016485">
    <property type="term" value="P:protein processing"/>
    <property type="evidence" value="ECO:0007669"/>
    <property type="project" value="UniProtKB-ARBA"/>
</dbReference>
<dbReference type="Gene3D" id="2.40.10.10">
    <property type="entry name" value="Trypsin-like serine proteases"/>
    <property type="match status" value="1"/>
</dbReference>
<organism evidence="12">
    <name type="scientific">Zeugodacus cucurbitae</name>
    <name type="common">Melon fruit fly</name>
    <name type="synonym">Bactrocera cucurbitae</name>
    <dbReference type="NCBI Taxonomy" id="28588"/>
    <lineage>
        <taxon>Eukaryota</taxon>
        <taxon>Metazoa</taxon>
        <taxon>Ecdysozoa</taxon>
        <taxon>Arthropoda</taxon>
        <taxon>Hexapoda</taxon>
        <taxon>Insecta</taxon>
        <taxon>Pterygota</taxon>
        <taxon>Neoptera</taxon>
        <taxon>Endopterygota</taxon>
        <taxon>Diptera</taxon>
        <taxon>Brachycera</taxon>
        <taxon>Muscomorpha</taxon>
        <taxon>Tephritoidea</taxon>
        <taxon>Tephritidae</taxon>
        <taxon>Zeugodacus</taxon>
        <taxon>Zeugodacus</taxon>
    </lineage>
</organism>
<gene>
    <name evidence="12" type="primary">HYPB_1</name>
    <name evidence="12" type="ORF">g.1204</name>
</gene>
<evidence type="ECO:0000256" key="9">
    <source>
        <dbReference type="RuleBase" id="RU363034"/>
    </source>
</evidence>
<keyword evidence="8" id="KW-1015">Disulfide bond</keyword>
<dbReference type="PRINTS" id="PR00722">
    <property type="entry name" value="CHYMOTRYPSIN"/>
</dbReference>
<protein>
    <submittedName>
        <fullName evidence="12">Hypodermin-B</fullName>
    </submittedName>
</protein>
<dbReference type="GO" id="GO:0005576">
    <property type="term" value="C:extracellular region"/>
    <property type="evidence" value="ECO:0007669"/>
    <property type="project" value="UniProtKB-SubCell"/>
</dbReference>
<dbReference type="InterPro" id="IPR001314">
    <property type="entry name" value="Peptidase_S1A"/>
</dbReference>
<dbReference type="SMART" id="SM00020">
    <property type="entry name" value="Tryp_SPc"/>
    <property type="match status" value="1"/>
</dbReference>
<accession>A0A0A1WS53</accession>
<dbReference type="PROSITE" id="PS50240">
    <property type="entry name" value="TRYPSIN_DOM"/>
    <property type="match status" value="1"/>
</dbReference>
<evidence type="ECO:0000256" key="4">
    <source>
        <dbReference type="ARBA" id="ARBA00022670"/>
    </source>
</evidence>
<dbReference type="PROSITE" id="PS00135">
    <property type="entry name" value="TRYPSIN_SER"/>
    <property type="match status" value="1"/>
</dbReference>
<dbReference type="SUPFAM" id="SSF50494">
    <property type="entry name" value="Trypsin-like serine proteases"/>
    <property type="match status" value="1"/>
</dbReference>
<evidence type="ECO:0000313" key="12">
    <source>
        <dbReference type="EMBL" id="JAD01305.1"/>
    </source>
</evidence>
<dbReference type="PANTHER" id="PTHR24276:SF91">
    <property type="entry name" value="AT26814P-RELATED"/>
    <property type="match status" value="1"/>
</dbReference>
<evidence type="ECO:0000256" key="5">
    <source>
        <dbReference type="ARBA" id="ARBA00022801"/>
    </source>
</evidence>
<dbReference type="InterPro" id="IPR043504">
    <property type="entry name" value="Peptidase_S1_PA_chymotrypsin"/>
</dbReference>
<keyword evidence="4 9" id="KW-0645">Protease</keyword>
<dbReference type="InterPro" id="IPR001254">
    <property type="entry name" value="Trypsin_dom"/>
</dbReference>
<feature type="domain" description="Peptidase S1" evidence="11">
    <location>
        <begin position="69"/>
        <end position="292"/>
    </location>
</feature>
<dbReference type="PROSITE" id="PS00134">
    <property type="entry name" value="TRYPSIN_HIS"/>
    <property type="match status" value="1"/>
</dbReference>
<dbReference type="InterPro" id="IPR009003">
    <property type="entry name" value="Peptidase_S1_PA"/>
</dbReference>
<dbReference type="InterPro" id="IPR050430">
    <property type="entry name" value="Peptidase_S1"/>
</dbReference>
<dbReference type="GO" id="GO:0004252">
    <property type="term" value="F:serine-type endopeptidase activity"/>
    <property type="evidence" value="ECO:0007669"/>
    <property type="project" value="InterPro"/>
</dbReference>
<dbReference type="AlphaFoldDB" id="A0A0A1WS53"/>
<dbReference type="Pfam" id="PF00089">
    <property type="entry name" value="Trypsin"/>
    <property type="match status" value="1"/>
</dbReference>
<dbReference type="EMBL" id="GBXI01012987">
    <property type="protein sequence ID" value="JAD01305.1"/>
    <property type="molecule type" value="Transcribed_RNA"/>
</dbReference>
<evidence type="ECO:0000259" key="11">
    <source>
        <dbReference type="PROSITE" id="PS50240"/>
    </source>
</evidence>
<evidence type="ECO:0000256" key="2">
    <source>
        <dbReference type="ARBA" id="ARBA00007664"/>
    </source>
</evidence>
<keyword evidence="10" id="KW-0812">Transmembrane</keyword>
<feature type="transmembrane region" description="Helical" evidence="10">
    <location>
        <begin position="20"/>
        <end position="39"/>
    </location>
</feature>
<evidence type="ECO:0000256" key="1">
    <source>
        <dbReference type="ARBA" id="ARBA00004613"/>
    </source>
</evidence>
<keyword evidence="7" id="KW-0865">Zymogen</keyword>
<reference evidence="12" key="2">
    <citation type="journal article" date="2015" name="Gigascience">
        <title>Reconstructing a comprehensive transcriptome assembly of a white-pupal translocated strain of the pest fruit fly Bactrocera cucurbitae.</title>
        <authorList>
            <person name="Sim S.B."/>
            <person name="Calla B."/>
            <person name="Hall B."/>
            <person name="DeRego T."/>
            <person name="Geib S.M."/>
        </authorList>
    </citation>
    <scope>NUCLEOTIDE SEQUENCE</scope>
</reference>
<dbReference type="InterPro" id="IPR033116">
    <property type="entry name" value="TRYPSIN_SER"/>
</dbReference>